<dbReference type="GO" id="GO:0000775">
    <property type="term" value="C:chromosome, centromeric region"/>
    <property type="evidence" value="ECO:0007669"/>
    <property type="project" value="UniProtKB-SubCell"/>
</dbReference>
<dbReference type="PANTHER" id="PTHR14401:SF6">
    <property type="entry name" value="CENTROMERE PROTEIN K"/>
    <property type="match status" value="1"/>
</dbReference>
<name>A0A507R4C8_MONPU</name>
<evidence type="ECO:0000313" key="11">
    <source>
        <dbReference type="Proteomes" id="UP000319663"/>
    </source>
</evidence>
<comment type="similarity">
    <text evidence="3">Belongs to the CENP-K/MCM22 family.</text>
</comment>
<evidence type="ECO:0000256" key="6">
    <source>
        <dbReference type="ARBA" id="ARBA00023242"/>
    </source>
</evidence>
<evidence type="ECO:0000256" key="9">
    <source>
        <dbReference type="SAM" id="MobiDB-lite"/>
    </source>
</evidence>
<comment type="subcellular location">
    <subcellularLocation>
        <location evidence="2">Chromosome</location>
        <location evidence="2">Centromere</location>
    </subcellularLocation>
    <subcellularLocation>
        <location evidence="1">Nucleus</location>
    </subcellularLocation>
</comment>
<feature type="coiled-coil region" evidence="8">
    <location>
        <begin position="39"/>
        <end position="66"/>
    </location>
</feature>
<dbReference type="PANTHER" id="PTHR14401">
    <property type="entry name" value="CENTROMERE PROTEIN K"/>
    <property type="match status" value="1"/>
</dbReference>
<accession>A0A507R4C8</accession>
<dbReference type="Proteomes" id="UP000319663">
    <property type="component" value="Unassembled WGS sequence"/>
</dbReference>
<evidence type="ECO:0000256" key="4">
    <source>
        <dbReference type="ARBA" id="ARBA00022454"/>
    </source>
</evidence>
<dbReference type="GO" id="GO:0051382">
    <property type="term" value="P:kinetochore assembly"/>
    <property type="evidence" value="ECO:0007669"/>
    <property type="project" value="InterPro"/>
</dbReference>
<evidence type="ECO:0000256" key="7">
    <source>
        <dbReference type="ARBA" id="ARBA00023328"/>
    </source>
</evidence>
<keyword evidence="7" id="KW-0137">Centromere</keyword>
<feature type="compositionally biased region" description="Basic and acidic residues" evidence="9">
    <location>
        <begin position="1"/>
        <end position="12"/>
    </location>
</feature>
<dbReference type="InterPro" id="IPR020993">
    <property type="entry name" value="Centromere_CenpK"/>
</dbReference>
<dbReference type="GO" id="GO:0005634">
    <property type="term" value="C:nucleus"/>
    <property type="evidence" value="ECO:0007669"/>
    <property type="project" value="UniProtKB-SubCell"/>
</dbReference>
<gene>
    <name evidence="10" type="ORF">MPDQ_007880</name>
</gene>
<proteinExistence type="inferred from homology"/>
<dbReference type="AlphaFoldDB" id="A0A507R4C8"/>
<dbReference type="GO" id="GO:0000070">
    <property type="term" value="P:mitotic sister chromatid segregation"/>
    <property type="evidence" value="ECO:0007669"/>
    <property type="project" value="TreeGrafter"/>
</dbReference>
<evidence type="ECO:0000256" key="2">
    <source>
        <dbReference type="ARBA" id="ARBA00004584"/>
    </source>
</evidence>
<dbReference type="EMBL" id="VIFY01000009">
    <property type="protein sequence ID" value="TQB76472.1"/>
    <property type="molecule type" value="Genomic_DNA"/>
</dbReference>
<evidence type="ECO:0000256" key="5">
    <source>
        <dbReference type="ARBA" id="ARBA00023054"/>
    </source>
</evidence>
<feature type="region of interest" description="Disordered" evidence="9">
    <location>
        <begin position="245"/>
        <end position="265"/>
    </location>
</feature>
<keyword evidence="4" id="KW-0158">Chromosome</keyword>
<keyword evidence="5 8" id="KW-0175">Coiled coil</keyword>
<evidence type="ECO:0000256" key="1">
    <source>
        <dbReference type="ARBA" id="ARBA00004123"/>
    </source>
</evidence>
<comment type="caution">
    <text evidence="10">The sequence shown here is derived from an EMBL/GenBank/DDBJ whole genome shotgun (WGS) entry which is preliminary data.</text>
</comment>
<feature type="compositionally biased region" description="Basic and acidic residues" evidence="9">
    <location>
        <begin position="19"/>
        <end position="28"/>
    </location>
</feature>
<evidence type="ECO:0000256" key="3">
    <source>
        <dbReference type="ARBA" id="ARBA00005795"/>
    </source>
</evidence>
<organism evidence="10 11">
    <name type="scientific">Monascus purpureus</name>
    <name type="common">Red mold</name>
    <name type="synonym">Monascus anka</name>
    <dbReference type="NCBI Taxonomy" id="5098"/>
    <lineage>
        <taxon>Eukaryota</taxon>
        <taxon>Fungi</taxon>
        <taxon>Dikarya</taxon>
        <taxon>Ascomycota</taxon>
        <taxon>Pezizomycotina</taxon>
        <taxon>Eurotiomycetes</taxon>
        <taxon>Eurotiomycetidae</taxon>
        <taxon>Eurotiales</taxon>
        <taxon>Aspergillaceae</taxon>
        <taxon>Monascus</taxon>
    </lineage>
</organism>
<dbReference type="OrthoDB" id="9445768at2759"/>
<reference evidence="10 11" key="1">
    <citation type="submission" date="2019-06" db="EMBL/GenBank/DDBJ databases">
        <title>Wine fermentation using esterase from Monascus purpureus.</title>
        <authorList>
            <person name="Geng C."/>
            <person name="Zhang Y."/>
        </authorList>
    </citation>
    <scope>NUCLEOTIDE SEQUENCE [LARGE SCALE GENOMIC DNA]</scope>
    <source>
        <strain evidence="10">HQ1</strain>
    </source>
</reference>
<keyword evidence="6" id="KW-0539">Nucleus</keyword>
<sequence length="349" mass="39580">MSVSKETVDKIQRFSQRRQKAEAAYEQRPLSHEALHTYNRRLDETLKLLQGRLKRQEDELNKLRTTKSIDLPDVSTDPWARLSQVRRAKKGYDSLLKQETLLPAPTSPLPSLIAIEETGRLIKESKTSISMTANSLSVDRQRLQAEEANLRDARLITSGLEERISRIRTEKSNKERKTPSQLANELVGQRKGKNEELKKSTEDMKSSLDKFIDDKLAAMLAAEDIGGPTAGDALDLTDAVLEAGYTNRGRPKKQKSATLDDQDGQQRIDELVYRQRGQDNQTRQRNKREKAAAEMHALLDALLEAGPVYIDVPRDSAVSRFLVKAKVAQFHPRDARRLRLIDFGRSIDD</sequence>
<evidence type="ECO:0000313" key="10">
    <source>
        <dbReference type="EMBL" id="TQB76472.1"/>
    </source>
</evidence>
<keyword evidence="11" id="KW-1185">Reference proteome</keyword>
<feature type="region of interest" description="Disordered" evidence="9">
    <location>
        <begin position="1"/>
        <end position="28"/>
    </location>
</feature>
<protein>
    <submittedName>
        <fullName evidence="10">Uncharacterized protein</fullName>
    </submittedName>
</protein>
<evidence type="ECO:0000256" key="8">
    <source>
        <dbReference type="SAM" id="Coils"/>
    </source>
</evidence>